<dbReference type="InterPro" id="IPR036374">
    <property type="entry name" value="OxRdtase_Mopterin-bd_sf"/>
</dbReference>
<dbReference type="Pfam" id="PF00174">
    <property type="entry name" value="Oxidored_molyb"/>
    <property type="match status" value="1"/>
</dbReference>
<reference evidence="2 3" key="1">
    <citation type="submission" date="2020-05" db="EMBL/GenBank/DDBJ databases">
        <title>Azospirillum oleiclasticum sp. nov, a nitrogen-fixing and heavy crude oil-emulsifying bacterium isolated from the crude oil of Yumen Oilfield.</title>
        <authorList>
            <person name="Wu D."/>
            <person name="Cai M."/>
            <person name="Zhang X."/>
        </authorList>
    </citation>
    <scope>NUCLEOTIDE SEQUENCE [LARGE SCALE GENOMIC DNA]</scope>
    <source>
        <strain evidence="2 3">ROY-1-1-2</strain>
    </source>
</reference>
<proteinExistence type="predicted"/>
<organism evidence="2 3">
    <name type="scientific">Azospirillum oleiclasticum</name>
    <dbReference type="NCBI Taxonomy" id="2735135"/>
    <lineage>
        <taxon>Bacteria</taxon>
        <taxon>Pseudomonadati</taxon>
        <taxon>Pseudomonadota</taxon>
        <taxon>Alphaproteobacteria</taxon>
        <taxon>Rhodospirillales</taxon>
        <taxon>Azospirillaceae</taxon>
        <taxon>Azospirillum</taxon>
    </lineage>
</organism>
<comment type="caution">
    <text evidence="2">The sequence shown here is derived from an EMBL/GenBank/DDBJ whole genome shotgun (WGS) entry which is preliminary data.</text>
</comment>
<gene>
    <name evidence="2" type="ORF">HND93_01015</name>
</gene>
<dbReference type="EMBL" id="JABFDB010000001">
    <property type="protein sequence ID" value="NYZ18276.1"/>
    <property type="molecule type" value="Genomic_DNA"/>
</dbReference>
<name>A0ABX2T4S1_9PROT</name>
<dbReference type="SUPFAM" id="SSF56524">
    <property type="entry name" value="Oxidoreductase molybdopterin-binding domain"/>
    <property type="match status" value="1"/>
</dbReference>
<dbReference type="InterPro" id="IPR000572">
    <property type="entry name" value="OxRdtase_Mopterin-bd_dom"/>
</dbReference>
<sequence>MLLLALSMGAPPPARAAGEPVILTVTGLIGDGRAGGVDFTRADLEALGVTTIETATPWHEGRPKFEGVLLSRLLAKVGANGKTLKVSALNDYAAELPVEDAGQYGPILAFRQNGEALTIRSKGPLFVIYPFDRIPELRNEAIYTRSVWQVRRIEVK</sequence>
<protein>
    <submittedName>
        <fullName evidence="2">Molybdopterin-dependent oxidoreductase</fullName>
    </submittedName>
</protein>
<evidence type="ECO:0000313" key="2">
    <source>
        <dbReference type="EMBL" id="NYZ18276.1"/>
    </source>
</evidence>
<dbReference type="Proteomes" id="UP000584642">
    <property type="component" value="Unassembled WGS sequence"/>
</dbReference>
<keyword evidence="3" id="KW-1185">Reference proteome</keyword>
<evidence type="ECO:0000259" key="1">
    <source>
        <dbReference type="Pfam" id="PF00174"/>
    </source>
</evidence>
<dbReference type="Gene3D" id="3.90.420.10">
    <property type="entry name" value="Oxidoreductase, molybdopterin-binding domain"/>
    <property type="match status" value="1"/>
</dbReference>
<feature type="domain" description="Oxidoreductase molybdopterin-binding" evidence="1">
    <location>
        <begin position="58"/>
        <end position="130"/>
    </location>
</feature>
<evidence type="ECO:0000313" key="3">
    <source>
        <dbReference type="Proteomes" id="UP000584642"/>
    </source>
</evidence>
<accession>A0ABX2T4S1</accession>